<proteinExistence type="inferred from homology"/>
<protein>
    <recommendedName>
        <fullName evidence="4">Polyphosphate kinase-2-related domain-containing protein</fullName>
    </recommendedName>
</protein>
<evidence type="ECO:0000256" key="1">
    <source>
        <dbReference type="ARBA" id="ARBA00009924"/>
    </source>
</evidence>
<evidence type="ECO:0000256" key="2">
    <source>
        <dbReference type="ARBA" id="ARBA00022679"/>
    </source>
</evidence>
<evidence type="ECO:0000256" key="3">
    <source>
        <dbReference type="ARBA" id="ARBA00022777"/>
    </source>
</evidence>
<dbReference type="PIRSF" id="PIRSF028756">
    <property type="entry name" value="PPK2_prd"/>
    <property type="match status" value="1"/>
</dbReference>
<sequence length="260" mass="30661">MSKLALTEEDLQILNSKIGLKHLLAHKKVDVQQALEAAKAEIQLREIQAELVRLQLWLIEQGKKLILLFHGGVSIEKSGIIRKILSHNNPRHYRIEVNLPHVTQLETGEWYFKKFVAKLPQPGEMVFWDRSWYNRALIEPIHGLCTEEEYELFIKQVNGFEQMLVESGYHLVKFYFSVSKKEQQKRMAEIQKDPLAKWKLLPLDFESYDLWDQFESYKKAMFEQTDTLHAPWVEISVERRQEEITLAAKHLLSLFPYKEG</sequence>
<comment type="caution">
    <text evidence="5">The sequence shown here is derived from an EMBL/GenBank/DDBJ whole genome shotgun (WGS) entry which is preliminary data.</text>
</comment>
<evidence type="ECO:0000313" key="6">
    <source>
        <dbReference type="Proteomes" id="UP000642809"/>
    </source>
</evidence>
<dbReference type="Pfam" id="PF03976">
    <property type="entry name" value="PPK2"/>
    <property type="match status" value="1"/>
</dbReference>
<keyword evidence="3" id="KW-0418">Kinase</keyword>
<dbReference type="Gene3D" id="3.40.50.300">
    <property type="entry name" value="P-loop containing nucleotide triphosphate hydrolases"/>
    <property type="match status" value="1"/>
</dbReference>
<dbReference type="PANTHER" id="PTHR34383">
    <property type="entry name" value="POLYPHOSPHATE:AMP PHOSPHOTRANSFERASE-RELATED"/>
    <property type="match status" value="1"/>
</dbReference>
<dbReference type="AlphaFoldDB" id="A0A8J3CY30"/>
<reference evidence="5" key="2">
    <citation type="submission" date="2020-09" db="EMBL/GenBank/DDBJ databases">
        <authorList>
            <person name="Sun Q."/>
            <person name="Kim S."/>
        </authorList>
    </citation>
    <scope>NUCLEOTIDE SEQUENCE</scope>
    <source>
        <strain evidence="5">KCTC 23224</strain>
    </source>
</reference>
<keyword evidence="6" id="KW-1185">Reference proteome</keyword>
<dbReference type="PANTHER" id="PTHR34383:SF1">
    <property type="entry name" value="ADP-POLYPHOSPHATE PHOSPHOTRANSFERASE"/>
    <property type="match status" value="1"/>
</dbReference>
<comment type="similarity">
    <text evidence="1">Belongs to the polyphosphate kinase 2 (PPK2) family. Class I subfamily.</text>
</comment>
<organism evidence="5 6">
    <name type="scientific">Mongoliitalea lutea</name>
    <dbReference type="NCBI Taxonomy" id="849756"/>
    <lineage>
        <taxon>Bacteria</taxon>
        <taxon>Pseudomonadati</taxon>
        <taxon>Bacteroidota</taxon>
        <taxon>Cytophagia</taxon>
        <taxon>Cytophagales</taxon>
        <taxon>Cyclobacteriaceae</taxon>
        <taxon>Mongoliitalea</taxon>
    </lineage>
</organism>
<dbReference type="InterPro" id="IPR027417">
    <property type="entry name" value="P-loop_NTPase"/>
</dbReference>
<reference evidence="5" key="1">
    <citation type="journal article" date="2014" name="Int. J. Syst. Evol. Microbiol.">
        <title>Complete genome sequence of Corynebacterium casei LMG S-19264T (=DSM 44701T), isolated from a smear-ripened cheese.</title>
        <authorList>
            <consortium name="US DOE Joint Genome Institute (JGI-PGF)"/>
            <person name="Walter F."/>
            <person name="Albersmeier A."/>
            <person name="Kalinowski J."/>
            <person name="Ruckert C."/>
        </authorList>
    </citation>
    <scope>NUCLEOTIDE SEQUENCE</scope>
    <source>
        <strain evidence="5">KCTC 23224</strain>
    </source>
</reference>
<accession>A0A8J3CY30</accession>
<dbReference type="InterPro" id="IPR016898">
    <property type="entry name" value="Polyphosphate_phosphotransfera"/>
</dbReference>
<keyword evidence="2" id="KW-0808">Transferase</keyword>
<dbReference type="Proteomes" id="UP000642809">
    <property type="component" value="Unassembled WGS sequence"/>
</dbReference>
<dbReference type="InterPro" id="IPR022488">
    <property type="entry name" value="PPK2-related"/>
</dbReference>
<dbReference type="RefSeq" id="WP_189584420.1">
    <property type="nucleotide sequence ID" value="NZ_BMYF01000020.1"/>
</dbReference>
<dbReference type="GO" id="GO:0008976">
    <property type="term" value="F:polyphosphate kinase activity"/>
    <property type="evidence" value="ECO:0007669"/>
    <property type="project" value="InterPro"/>
</dbReference>
<gene>
    <name evidence="5" type="ORF">GCM10008106_29780</name>
</gene>
<name>A0A8J3CY30_9BACT</name>
<feature type="domain" description="Polyphosphate kinase-2-related" evidence="4">
    <location>
        <begin position="37"/>
        <end position="253"/>
    </location>
</feature>
<dbReference type="EMBL" id="BMYF01000020">
    <property type="protein sequence ID" value="GHB46921.1"/>
    <property type="molecule type" value="Genomic_DNA"/>
</dbReference>
<evidence type="ECO:0000313" key="5">
    <source>
        <dbReference type="EMBL" id="GHB46921.1"/>
    </source>
</evidence>
<dbReference type="SUPFAM" id="SSF52540">
    <property type="entry name" value="P-loop containing nucleoside triphosphate hydrolases"/>
    <property type="match status" value="1"/>
</dbReference>
<evidence type="ECO:0000259" key="4">
    <source>
        <dbReference type="Pfam" id="PF03976"/>
    </source>
</evidence>